<comment type="caution">
    <text evidence="6">The sequence shown here is derived from an EMBL/GenBank/DDBJ whole genome shotgun (WGS) entry which is preliminary data.</text>
</comment>
<dbReference type="GO" id="GO:0006887">
    <property type="term" value="P:exocytosis"/>
    <property type="evidence" value="ECO:0007669"/>
    <property type="project" value="TreeGrafter"/>
</dbReference>
<dbReference type="GO" id="GO:0019905">
    <property type="term" value="F:syntaxin binding"/>
    <property type="evidence" value="ECO:0007669"/>
    <property type="project" value="TreeGrafter"/>
</dbReference>
<dbReference type="InterPro" id="IPR042855">
    <property type="entry name" value="V_SNARE_CC"/>
</dbReference>
<evidence type="ECO:0000256" key="1">
    <source>
        <dbReference type="ARBA" id="ARBA00004496"/>
    </source>
</evidence>
<evidence type="ECO:0000256" key="3">
    <source>
        <dbReference type="PROSITE-ProRule" id="PRU00290"/>
    </source>
</evidence>
<dbReference type="InterPro" id="IPR011047">
    <property type="entry name" value="Quinoprotein_ADH-like_sf"/>
</dbReference>
<feature type="compositionally biased region" description="Basic and acidic residues" evidence="4">
    <location>
        <begin position="976"/>
        <end position="989"/>
    </location>
</feature>
<dbReference type="SUPFAM" id="SSF58038">
    <property type="entry name" value="SNARE fusion complex"/>
    <property type="match status" value="1"/>
</dbReference>
<evidence type="ECO:0000259" key="5">
    <source>
        <dbReference type="PROSITE" id="PS50892"/>
    </source>
</evidence>
<keyword evidence="7" id="KW-1185">Reference proteome</keyword>
<dbReference type="SUPFAM" id="SSF50998">
    <property type="entry name" value="Quinoprotein alcohol dehydrogenase-like"/>
    <property type="match status" value="1"/>
</dbReference>
<sequence length="1054" mass="117705">MFSKLSEKSKIADLIGIANKHSKHLCLSKDYSNEIWCPFKIFEIGLQNRPIITAYDHLQKIFAVGTDSGTIRIYGKPGITSCDNRFILPEPVPVVFLKFLPGYPILVSVDCNNTIVIFDTVTQKPCATYTAPDAVSSIEFITNSEWLLVALKSGRVYIISLTKCIKSDISIPYCGASNCKTIASIKSNPNDYEKVLIGYIDGEIVEYNFADPKLTKKLTSNSLLLSTVNEDSDPPLLTDLVWVSSKKSLFIASFDNGSLILYSAHKDCINQERIITPITSHNSVSISPDETVNKNLYYSNLYFHDLENDSFILASAGLEQWDRKKIVIIHLSTLQLYEFNYETPIVSLTVLCPPHSSHHSIALSVVFDDHTIKLLDFSISSYVQLSPALIDLYLPSDLQWSNSTNKSLNFSKLQLSPQVFSAITADLKDFSFTKYITGGKSLKNNSSHNNTAEPEFISSDNKTSTEYDNYKSIQIQSEDDNNSLANNFEHLKITHVNSEIDIAFVIDCNDVVSIWGVSSSVPFMISNNLINLKSLSTYLSIEISPITMDFNPTCGILAIGTSTGSLLLYYIGENPPQWVVDRLYNNLAESSQNNIDIPDNLNENLNESFNTSNLYPETASASPLDDVISSYKIDSHNNQASENLSNSDIINVSHGSPDSLNSIKLNGSLDSVNCPPINPFKLPIPIDKKSSISSWKSRRESIMKVVNSVNITSKFTKSKDKNHNNDSDNNKVEAQKESVSQGSDNNHDLLNAYTNSPKKSLSNTSLIPPQLLKRSRSFANKSKHFIPLPNKLKFIYKLDSFVYPAFLVQKFESPVTGIKVSDDFIVYFCDNSGKLVYVTTVKIPDGKSSNSAANSQSSLVDSLGDFAFLQCLDTEGTIISVSLPSLKILDKKDIFTKLSSSDMPGKHQLYNSEIADLKLSPPKKEESKSFWNRFTVTGDIFERFEKNHRDLLLEHAKLPGSHLSNSLAKNQNTYNSDDREMPNSNDDHGNNSISGEGKGKKNFLSETTEKLRERGEKLSEVNESTSKMQSAANDFLSEIREYNKKQESKKWWNF</sequence>
<evidence type="ECO:0000256" key="4">
    <source>
        <dbReference type="SAM" id="MobiDB-lite"/>
    </source>
</evidence>
<keyword evidence="2" id="KW-0963">Cytoplasm</keyword>
<accession>A0A1R1YGA3</accession>
<protein>
    <submittedName>
        <fullName evidence="6">Syntaxin-binding protein 5</fullName>
    </submittedName>
</protein>
<dbReference type="GO" id="GO:0005096">
    <property type="term" value="F:GTPase activator activity"/>
    <property type="evidence" value="ECO:0007669"/>
    <property type="project" value="TreeGrafter"/>
</dbReference>
<comment type="subcellular location">
    <subcellularLocation>
        <location evidence="1">Cytoplasm</location>
    </subcellularLocation>
</comment>
<feature type="domain" description="V-SNARE coiled-coil homology" evidence="5">
    <location>
        <begin position="989"/>
        <end position="1053"/>
    </location>
</feature>
<dbReference type="PANTHER" id="PTHR10241:SF25">
    <property type="entry name" value="TOMOSYN, ISOFORM C"/>
    <property type="match status" value="1"/>
</dbReference>
<dbReference type="PANTHER" id="PTHR10241">
    <property type="entry name" value="LETHAL 2 GIANT LARVAE PROTEIN"/>
    <property type="match status" value="1"/>
</dbReference>
<feature type="region of interest" description="Disordered" evidence="4">
    <location>
        <begin position="962"/>
        <end position="1003"/>
    </location>
</feature>
<evidence type="ECO:0000313" key="6">
    <source>
        <dbReference type="EMBL" id="OMJ25913.1"/>
    </source>
</evidence>
<dbReference type="GO" id="GO:0006893">
    <property type="term" value="P:Golgi to plasma membrane transport"/>
    <property type="evidence" value="ECO:0007669"/>
    <property type="project" value="TreeGrafter"/>
</dbReference>
<keyword evidence="3" id="KW-0175">Coiled coil</keyword>
<dbReference type="PROSITE" id="PS50892">
    <property type="entry name" value="V_SNARE"/>
    <property type="match status" value="1"/>
</dbReference>
<gene>
    <name evidence="6" type="ORF">AYI70_g572</name>
</gene>
<dbReference type="STRING" id="133412.A0A1R1YGA3"/>
<dbReference type="Proteomes" id="UP000187283">
    <property type="component" value="Unassembled WGS sequence"/>
</dbReference>
<feature type="compositionally biased region" description="Polar residues" evidence="4">
    <location>
        <begin position="752"/>
        <end position="765"/>
    </location>
</feature>
<dbReference type="CDD" id="cd15873">
    <property type="entry name" value="R-SNARE_STXBP5_6"/>
    <property type="match status" value="1"/>
</dbReference>
<feature type="compositionally biased region" description="Basic and acidic residues" evidence="4">
    <location>
        <begin position="717"/>
        <end position="736"/>
    </location>
</feature>
<evidence type="ECO:0000256" key="2">
    <source>
        <dbReference type="ARBA" id="ARBA00022490"/>
    </source>
</evidence>
<dbReference type="Gene3D" id="1.20.5.110">
    <property type="match status" value="1"/>
</dbReference>
<dbReference type="OrthoDB" id="5567565at2759"/>
<evidence type="ECO:0000313" key="7">
    <source>
        <dbReference type="Proteomes" id="UP000187283"/>
    </source>
</evidence>
<dbReference type="Gene3D" id="2.130.10.10">
    <property type="entry name" value="YVTN repeat-like/Quinoprotein amine dehydrogenase"/>
    <property type="match status" value="2"/>
</dbReference>
<organism evidence="6 7">
    <name type="scientific">Smittium culicis</name>
    <dbReference type="NCBI Taxonomy" id="133412"/>
    <lineage>
        <taxon>Eukaryota</taxon>
        <taxon>Fungi</taxon>
        <taxon>Fungi incertae sedis</taxon>
        <taxon>Zoopagomycota</taxon>
        <taxon>Kickxellomycotina</taxon>
        <taxon>Harpellomycetes</taxon>
        <taxon>Harpellales</taxon>
        <taxon>Legeriomycetaceae</taxon>
        <taxon>Smittium</taxon>
    </lineage>
</organism>
<feature type="compositionally biased region" description="Polar residues" evidence="4">
    <location>
        <begin position="962"/>
        <end position="975"/>
    </location>
</feature>
<dbReference type="InterPro" id="IPR036322">
    <property type="entry name" value="WD40_repeat_dom_sf"/>
</dbReference>
<reference evidence="6 7" key="1">
    <citation type="submission" date="2017-01" db="EMBL/GenBank/DDBJ databases">
        <authorList>
            <person name="Mah S.A."/>
            <person name="Swanson W.J."/>
            <person name="Moy G.W."/>
            <person name="Vacquier V.D."/>
        </authorList>
    </citation>
    <scope>NUCLEOTIDE SEQUENCE [LARGE SCALE GENOMIC DNA]</scope>
    <source>
        <strain evidence="6 7">GSMNP</strain>
    </source>
</reference>
<dbReference type="GO" id="GO:0005886">
    <property type="term" value="C:plasma membrane"/>
    <property type="evidence" value="ECO:0007669"/>
    <property type="project" value="TreeGrafter"/>
</dbReference>
<dbReference type="GO" id="GO:0005737">
    <property type="term" value="C:cytoplasm"/>
    <property type="evidence" value="ECO:0007669"/>
    <property type="project" value="UniProtKB-SubCell"/>
</dbReference>
<dbReference type="SUPFAM" id="SSF50978">
    <property type="entry name" value="WD40 repeat-like"/>
    <property type="match status" value="1"/>
</dbReference>
<name>A0A1R1YGA3_9FUNG</name>
<feature type="region of interest" description="Disordered" evidence="4">
    <location>
        <begin position="715"/>
        <end position="765"/>
    </location>
</feature>
<dbReference type="AlphaFoldDB" id="A0A1R1YGA3"/>
<dbReference type="GO" id="GO:0045159">
    <property type="term" value="F:myosin II binding"/>
    <property type="evidence" value="ECO:0007669"/>
    <property type="project" value="TreeGrafter"/>
</dbReference>
<dbReference type="EMBL" id="LSSN01000093">
    <property type="protein sequence ID" value="OMJ25913.1"/>
    <property type="molecule type" value="Genomic_DNA"/>
</dbReference>
<proteinExistence type="predicted"/>
<dbReference type="InterPro" id="IPR015943">
    <property type="entry name" value="WD40/YVTN_repeat-like_dom_sf"/>
</dbReference>